<comment type="caution">
    <text evidence="2">The sequence shown here is derived from an EMBL/GenBank/DDBJ whole genome shotgun (WGS) entry which is preliminary data.</text>
</comment>
<name>A0ABW0ARE4_9ACTN</name>
<protein>
    <submittedName>
        <fullName evidence="2">Uncharacterized protein</fullName>
    </submittedName>
</protein>
<proteinExistence type="predicted"/>
<evidence type="ECO:0000256" key="1">
    <source>
        <dbReference type="SAM" id="MobiDB-lite"/>
    </source>
</evidence>
<accession>A0ABW0ARE4</accession>
<dbReference type="Proteomes" id="UP001596160">
    <property type="component" value="Unassembled WGS sequence"/>
</dbReference>
<sequence>MRAARRARLYVIYQRYAARLAEVAADRLAEIGADPAADADDVLQTAWLAATESVSLPAPDHAWSALVALLDRAITTLEASRRREFAAGMALPAARGLPPAPLEPLPSSVASIATAA</sequence>
<dbReference type="EMBL" id="JBHSKP010000033">
    <property type="protein sequence ID" value="MFC5156340.1"/>
    <property type="molecule type" value="Genomic_DNA"/>
</dbReference>
<organism evidence="2 3">
    <name type="scientific">Streptomyces amakusaensis</name>
    <dbReference type="NCBI Taxonomy" id="67271"/>
    <lineage>
        <taxon>Bacteria</taxon>
        <taxon>Bacillati</taxon>
        <taxon>Actinomycetota</taxon>
        <taxon>Actinomycetes</taxon>
        <taxon>Kitasatosporales</taxon>
        <taxon>Streptomycetaceae</taxon>
        <taxon>Streptomyces</taxon>
    </lineage>
</organism>
<dbReference type="RefSeq" id="WP_344485377.1">
    <property type="nucleotide sequence ID" value="NZ_BAAASB010000029.1"/>
</dbReference>
<keyword evidence="3" id="KW-1185">Reference proteome</keyword>
<evidence type="ECO:0000313" key="3">
    <source>
        <dbReference type="Proteomes" id="UP001596160"/>
    </source>
</evidence>
<reference evidence="3" key="1">
    <citation type="journal article" date="2019" name="Int. J. Syst. Evol. Microbiol.">
        <title>The Global Catalogue of Microorganisms (GCM) 10K type strain sequencing project: providing services to taxonomists for standard genome sequencing and annotation.</title>
        <authorList>
            <consortium name="The Broad Institute Genomics Platform"/>
            <consortium name="The Broad Institute Genome Sequencing Center for Infectious Disease"/>
            <person name="Wu L."/>
            <person name="Ma J."/>
        </authorList>
    </citation>
    <scope>NUCLEOTIDE SEQUENCE [LARGE SCALE GENOMIC DNA]</scope>
    <source>
        <strain evidence="3">PCU 266</strain>
    </source>
</reference>
<feature type="region of interest" description="Disordered" evidence="1">
    <location>
        <begin position="95"/>
        <end position="116"/>
    </location>
</feature>
<gene>
    <name evidence="2" type="ORF">ACFPRH_31975</name>
</gene>
<evidence type="ECO:0000313" key="2">
    <source>
        <dbReference type="EMBL" id="MFC5156340.1"/>
    </source>
</evidence>